<protein>
    <submittedName>
        <fullName evidence="1">Uncharacterized protein</fullName>
    </submittedName>
</protein>
<reference evidence="1 2" key="1">
    <citation type="journal article" date="2016" name="Nat. Commun.">
        <title>Thousands of microbial genomes shed light on interconnected biogeochemical processes in an aquifer system.</title>
        <authorList>
            <person name="Anantharaman K."/>
            <person name="Brown C.T."/>
            <person name="Hug L.A."/>
            <person name="Sharon I."/>
            <person name="Castelle C.J."/>
            <person name="Probst A.J."/>
            <person name="Thomas B.C."/>
            <person name="Singh A."/>
            <person name="Wilkins M.J."/>
            <person name="Karaoz U."/>
            <person name="Brodie E.L."/>
            <person name="Williams K.H."/>
            <person name="Hubbard S.S."/>
            <person name="Banfield J.F."/>
        </authorList>
    </citation>
    <scope>NUCLEOTIDE SEQUENCE [LARGE SCALE GENOMIC DNA]</scope>
</reference>
<dbReference type="Proteomes" id="UP000179129">
    <property type="component" value="Unassembled WGS sequence"/>
</dbReference>
<dbReference type="Gene3D" id="2.60.120.200">
    <property type="match status" value="1"/>
</dbReference>
<dbReference type="STRING" id="1817867.A3F83_07065"/>
<sequence length="179" mass="19335">MRVSLGEGPGSDRIQVWADGVLVGDVAHEDLAAGYKDYTLNGMSWDCYWNGGSPVTQSRFYDDLMLSTERIGPVRTSLNPVIVKSPFNTDTQGEVQGGWEAEVAQGVQNPLALKQVIDGVATQYEDPEIEYTACLAGRAGGRRGANDRGHYLGQVCRPSGRPDRPGPQHLAFCALAPAR</sequence>
<dbReference type="AlphaFoldDB" id="A0A1F5YS98"/>
<name>A0A1F5YS98_9BACT</name>
<gene>
    <name evidence="1" type="ORF">A3F83_07065</name>
</gene>
<proteinExistence type="predicted"/>
<comment type="caution">
    <text evidence="1">The sequence shown here is derived from an EMBL/GenBank/DDBJ whole genome shotgun (WGS) entry which is preliminary data.</text>
</comment>
<evidence type="ECO:0000313" key="2">
    <source>
        <dbReference type="Proteomes" id="UP000179129"/>
    </source>
</evidence>
<accession>A0A1F5YS98</accession>
<organism evidence="1 2">
    <name type="scientific">Candidatus Glassbacteria bacterium RIFCSPLOWO2_12_FULL_58_11</name>
    <dbReference type="NCBI Taxonomy" id="1817867"/>
    <lineage>
        <taxon>Bacteria</taxon>
        <taxon>Candidatus Glassiibacteriota</taxon>
    </lineage>
</organism>
<dbReference type="EMBL" id="MFIX01000161">
    <property type="protein sequence ID" value="OGG03059.1"/>
    <property type="molecule type" value="Genomic_DNA"/>
</dbReference>
<evidence type="ECO:0000313" key="1">
    <source>
        <dbReference type="EMBL" id="OGG03059.1"/>
    </source>
</evidence>